<organism evidence="1 2">
    <name type="scientific">Sphingomonas aurantiaca</name>
    <dbReference type="NCBI Taxonomy" id="185949"/>
    <lineage>
        <taxon>Bacteria</taxon>
        <taxon>Pseudomonadati</taxon>
        <taxon>Pseudomonadota</taxon>
        <taxon>Alphaproteobacteria</taxon>
        <taxon>Sphingomonadales</taxon>
        <taxon>Sphingomonadaceae</taxon>
        <taxon>Sphingomonas</taxon>
    </lineage>
</organism>
<proteinExistence type="predicted"/>
<comment type="caution">
    <text evidence="1">The sequence shown here is derived from an EMBL/GenBank/DDBJ whole genome shotgun (WGS) entry which is preliminary data.</text>
</comment>
<evidence type="ECO:0000313" key="2">
    <source>
        <dbReference type="Proteomes" id="UP000244189"/>
    </source>
</evidence>
<dbReference type="Proteomes" id="UP000244189">
    <property type="component" value="Unassembled WGS sequence"/>
</dbReference>
<gene>
    <name evidence="1" type="ORF">C8J26_3029</name>
</gene>
<reference evidence="1 2" key="1">
    <citation type="submission" date="2018-04" db="EMBL/GenBank/DDBJ databases">
        <title>Genomic Encyclopedia of Type Strains, Phase III (KMG-III): the genomes of soil and plant-associated and newly described type strains.</title>
        <authorList>
            <person name="Whitman W."/>
        </authorList>
    </citation>
    <scope>NUCLEOTIDE SEQUENCE [LARGE SCALE GENOMIC DNA]</scope>
    <source>
        <strain evidence="1 2">MA101b</strain>
    </source>
</reference>
<accession>A0A2T5GIZ6</accession>
<dbReference type="EMBL" id="QAOG01000005">
    <property type="protein sequence ID" value="PTQ59287.1"/>
    <property type="molecule type" value="Genomic_DNA"/>
</dbReference>
<evidence type="ECO:0000313" key="1">
    <source>
        <dbReference type="EMBL" id="PTQ59287.1"/>
    </source>
</evidence>
<keyword evidence="2" id="KW-1185">Reference proteome</keyword>
<name>A0A2T5GIZ6_9SPHN</name>
<protein>
    <submittedName>
        <fullName evidence="1">Uncharacterized protein</fullName>
    </submittedName>
</protein>
<dbReference type="AlphaFoldDB" id="A0A2T5GIZ6"/>
<sequence>MTKTRTGSAWTMRCDAVVVVAYRYVEAQGGASSMDDDRAGL</sequence>